<accession>A0A495J016</accession>
<dbReference type="InterPro" id="IPR014832">
    <property type="entry name" value="TnsA_C"/>
</dbReference>
<organism evidence="4 5">
    <name type="scientific">Mucilaginibacter gracilis</name>
    <dbReference type="NCBI Taxonomy" id="423350"/>
    <lineage>
        <taxon>Bacteria</taxon>
        <taxon>Pseudomonadati</taxon>
        <taxon>Bacteroidota</taxon>
        <taxon>Sphingobacteriia</taxon>
        <taxon>Sphingobacteriales</taxon>
        <taxon>Sphingobacteriaceae</taxon>
        <taxon>Mucilaginibacter</taxon>
    </lineage>
</organism>
<dbReference type="InterPro" id="IPR014833">
    <property type="entry name" value="TnsA_N"/>
</dbReference>
<feature type="domain" description="TnsA endonuclease N-terminal" evidence="3">
    <location>
        <begin position="47"/>
        <end position="127"/>
    </location>
</feature>
<dbReference type="EMBL" id="RBKU01000001">
    <property type="protein sequence ID" value="RKR82072.1"/>
    <property type="molecule type" value="Genomic_DNA"/>
</dbReference>
<keyword evidence="4" id="KW-0540">Nuclease</keyword>
<evidence type="ECO:0000313" key="5">
    <source>
        <dbReference type="Proteomes" id="UP000268007"/>
    </source>
</evidence>
<feature type="domain" description="TnsA endonuclease C-terminal" evidence="2">
    <location>
        <begin position="129"/>
        <end position="201"/>
    </location>
</feature>
<keyword evidence="5" id="KW-1185">Reference proteome</keyword>
<evidence type="ECO:0000259" key="2">
    <source>
        <dbReference type="Pfam" id="PF08721"/>
    </source>
</evidence>
<dbReference type="GO" id="GO:0003676">
    <property type="term" value="F:nucleic acid binding"/>
    <property type="evidence" value="ECO:0007669"/>
    <property type="project" value="InterPro"/>
</dbReference>
<protein>
    <submittedName>
        <fullName evidence="4">TnsA endonuclease-like protein</fullName>
    </submittedName>
</protein>
<dbReference type="Gene3D" id="3.40.1350.10">
    <property type="match status" value="1"/>
</dbReference>
<dbReference type="GO" id="GO:0004519">
    <property type="term" value="F:endonuclease activity"/>
    <property type="evidence" value="ECO:0007669"/>
    <property type="project" value="UniProtKB-KW"/>
</dbReference>
<dbReference type="InterPro" id="IPR011856">
    <property type="entry name" value="tRNA_endonuc-like_dom_sf"/>
</dbReference>
<sequence length="215" mass="25254">MFEKAVRKIGPNNRSITGKQISRKSPDSQHFESSLERDYLLLLEYDEVVLRFTAQPVTITYYINEQRRRYTPDVAVYFHPSIHRKPWLVEIKYQADLIAHKAELEPKFAAARDYCRQCGYEFIIMTEAQIRTDKLHNIRFLSRYKGQKHEPTLRQAILTSLNNQAQLTARQLLSNAPTDIAGQLLYALWQLVADKELLVDMNNKIIMDTLIWKKQ</sequence>
<feature type="region of interest" description="Disordered" evidence="1">
    <location>
        <begin position="1"/>
        <end position="29"/>
    </location>
</feature>
<dbReference type="Proteomes" id="UP000268007">
    <property type="component" value="Unassembled WGS sequence"/>
</dbReference>
<reference evidence="4 5" key="1">
    <citation type="submission" date="2018-10" db="EMBL/GenBank/DDBJ databases">
        <title>Genomic Encyclopedia of Archaeal and Bacterial Type Strains, Phase II (KMG-II): from individual species to whole genera.</title>
        <authorList>
            <person name="Goeker M."/>
        </authorList>
    </citation>
    <scope>NUCLEOTIDE SEQUENCE [LARGE SCALE GENOMIC DNA]</scope>
    <source>
        <strain evidence="4 5">DSM 18602</strain>
    </source>
</reference>
<keyword evidence="4" id="KW-0255">Endonuclease</keyword>
<dbReference type="RefSeq" id="WP_121197701.1">
    <property type="nucleotide sequence ID" value="NZ_RBKU01000001.1"/>
</dbReference>
<dbReference type="Pfam" id="PF08721">
    <property type="entry name" value="Tn7_Tnp_TnsA_C"/>
    <property type="match status" value="1"/>
</dbReference>
<dbReference type="Pfam" id="PF08722">
    <property type="entry name" value="Tn7_TnsA-like_N"/>
    <property type="match status" value="1"/>
</dbReference>
<evidence type="ECO:0000259" key="3">
    <source>
        <dbReference type="Pfam" id="PF08722"/>
    </source>
</evidence>
<gene>
    <name evidence="4" type="ORF">BDD43_2239</name>
</gene>
<dbReference type="OrthoDB" id="881413at2"/>
<evidence type="ECO:0000313" key="4">
    <source>
        <dbReference type="EMBL" id="RKR82072.1"/>
    </source>
</evidence>
<name>A0A495J016_9SPHI</name>
<proteinExistence type="predicted"/>
<keyword evidence="4" id="KW-0378">Hydrolase</keyword>
<comment type="caution">
    <text evidence="4">The sequence shown here is derived from an EMBL/GenBank/DDBJ whole genome shotgun (WGS) entry which is preliminary data.</text>
</comment>
<evidence type="ECO:0000256" key="1">
    <source>
        <dbReference type="SAM" id="MobiDB-lite"/>
    </source>
</evidence>
<dbReference type="AlphaFoldDB" id="A0A495J016"/>